<accession>A0A8S9KSE1</accession>
<name>A0A8S9KSE1_BRACR</name>
<sequence length="299" mass="34024">MLRYLLWDADNHGLRLHRVSFGELQSVSLPCLKTMRLEHNVYASDASLELLISSPPVLEDLSIVRMVPDNKLSRDLRQGSGVFIDAPRLKYLKFEDDLSDVKVITNSMSLEKVNVAFVFGENDFAHVIDLPKRNMVSNFFNSISGVKEMKISLYTMEFLDYNWVCESYDPLPQFCNVSTLKVKFSVLNLDMMMPTLLESFPNLNSLVLKLDDPSSEKAANVRPSSVPPCLLSSLEFVKIKHFNGGPVDMEVARYFLEKSQVLKKLVLDFKCSAFEQGFYMLRDLIALPRRSSSSQILLC</sequence>
<organism evidence="2 3">
    <name type="scientific">Brassica cretica</name>
    <name type="common">Mustard</name>
    <dbReference type="NCBI Taxonomy" id="69181"/>
    <lineage>
        <taxon>Eukaryota</taxon>
        <taxon>Viridiplantae</taxon>
        <taxon>Streptophyta</taxon>
        <taxon>Embryophyta</taxon>
        <taxon>Tracheophyta</taxon>
        <taxon>Spermatophyta</taxon>
        <taxon>Magnoliopsida</taxon>
        <taxon>eudicotyledons</taxon>
        <taxon>Gunneridae</taxon>
        <taxon>Pentapetalae</taxon>
        <taxon>rosids</taxon>
        <taxon>malvids</taxon>
        <taxon>Brassicales</taxon>
        <taxon>Brassicaceae</taxon>
        <taxon>Brassiceae</taxon>
        <taxon>Brassica</taxon>
    </lineage>
</organism>
<feature type="domain" description="FBD" evidence="1">
    <location>
        <begin position="228"/>
        <end position="299"/>
    </location>
</feature>
<dbReference type="Pfam" id="PF08387">
    <property type="entry name" value="FBD"/>
    <property type="match status" value="1"/>
</dbReference>
<evidence type="ECO:0000313" key="3">
    <source>
        <dbReference type="Proteomes" id="UP000712281"/>
    </source>
</evidence>
<dbReference type="SMART" id="SM00579">
    <property type="entry name" value="FBD"/>
    <property type="match status" value="1"/>
</dbReference>
<dbReference type="InterPro" id="IPR032675">
    <property type="entry name" value="LRR_dom_sf"/>
</dbReference>
<comment type="caution">
    <text evidence="2">The sequence shown here is derived from an EMBL/GenBank/DDBJ whole genome shotgun (WGS) entry which is preliminary data.</text>
</comment>
<dbReference type="Gene3D" id="3.80.10.10">
    <property type="entry name" value="Ribonuclease Inhibitor"/>
    <property type="match status" value="1"/>
</dbReference>
<reference evidence="2" key="1">
    <citation type="submission" date="2019-12" db="EMBL/GenBank/DDBJ databases">
        <title>Genome sequencing and annotation of Brassica cretica.</title>
        <authorList>
            <person name="Studholme D.J."/>
            <person name="Sarris P.F."/>
        </authorList>
    </citation>
    <scope>NUCLEOTIDE SEQUENCE</scope>
    <source>
        <strain evidence="2">PFS-001/15</strain>
        <tissue evidence="2">Leaf</tissue>
    </source>
</reference>
<dbReference type="InterPro" id="IPR050232">
    <property type="entry name" value="FBL13/AtMIF1-like"/>
</dbReference>
<dbReference type="EMBL" id="QGKW02000717">
    <property type="protein sequence ID" value="KAF2596216.1"/>
    <property type="molecule type" value="Genomic_DNA"/>
</dbReference>
<dbReference type="InterPro" id="IPR013101">
    <property type="entry name" value="LRR_PRU1-like"/>
</dbReference>
<dbReference type="AlphaFoldDB" id="A0A8S9KSE1"/>
<dbReference type="PANTHER" id="PTHR31900">
    <property type="entry name" value="F-BOX/RNI SUPERFAMILY PROTEIN-RELATED"/>
    <property type="match status" value="1"/>
</dbReference>
<evidence type="ECO:0000313" key="2">
    <source>
        <dbReference type="EMBL" id="KAF2596216.1"/>
    </source>
</evidence>
<gene>
    <name evidence="2" type="ORF">F2Q68_00007696</name>
</gene>
<dbReference type="InterPro" id="IPR006566">
    <property type="entry name" value="FBD"/>
</dbReference>
<protein>
    <recommendedName>
        <fullName evidence="1">FBD domain-containing protein</fullName>
    </recommendedName>
</protein>
<dbReference type="SUPFAM" id="SSF52047">
    <property type="entry name" value="RNI-like"/>
    <property type="match status" value="1"/>
</dbReference>
<proteinExistence type="predicted"/>
<dbReference type="Proteomes" id="UP000712281">
    <property type="component" value="Unassembled WGS sequence"/>
</dbReference>
<dbReference type="PANTHER" id="PTHR31900:SF25">
    <property type="entry name" value="FBD DOMAIN-CONTAINING PROTEIN"/>
    <property type="match status" value="1"/>
</dbReference>
<dbReference type="Pfam" id="PF07723">
    <property type="entry name" value="LRR_2"/>
    <property type="match status" value="1"/>
</dbReference>
<evidence type="ECO:0000259" key="1">
    <source>
        <dbReference type="SMART" id="SM00579"/>
    </source>
</evidence>